<sequence length="516" mass="61056">MKEFNITGICIPAKHYMVDTSKKIDETIIKLIEKEKYFIINRPRQYGKTTTMYLLEKKIIKEGYLVISISFEGVGESSFESEDKFIDTFVQMIKRFLKVKGYKELVKFIEDYRNINNIKELDEFITDLVLEVGEKVTLMIDEVDKSSNNKLFLNFIGMLREKYLRRDRGEDYTFHSVILAGVHDIKNLKLRYRKDEERIYNSPWNIAADFDIDMSFSSEEISSMLIDYEKDNKTGMDIEKMSDLLRDYTSGYPFLVSKLCKIIDEKLNREFTEEGLRKAINKLLNEKNTLFDDVIKNIENNRELYELIRVLMLKGEQVPYFSTNKVIDIGVMYGILIEKQGKVVISNKIFEVLLYNHMIGDMIVNRHIKTTPNRNQFIKENNILDMEKILEKFQLFMKSEYRDKDEKFIEREGRLLFLSFLKPIINGEGFYFVEPETRQDNRMDIVVVYNKIKYIIELKIWHGEEMEKQGLKQLVGYLDGQGEDKGYLVIFNFNKGKKYEEKKVEIDGKSLFEVVV</sequence>
<organism evidence="1 2">
    <name type="scientific">Haliovirga abyssi</name>
    <dbReference type="NCBI Taxonomy" id="2996794"/>
    <lineage>
        <taxon>Bacteria</taxon>
        <taxon>Fusobacteriati</taxon>
        <taxon>Fusobacteriota</taxon>
        <taxon>Fusobacteriia</taxon>
        <taxon>Fusobacteriales</taxon>
        <taxon>Haliovirgaceae</taxon>
        <taxon>Haliovirga</taxon>
    </lineage>
</organism>
<protein>
    <recommendedName>
        <fullName evidence="3">AAA family ATPase</fullName>
    </recommendedName>
</protein>
<accession>A0AAU9D931</accession>
<dbReference type="AlphaFoldDB" id="A0AAU9D931"/>
<keyword evidence="2" id="KW-1185">Reference proteome</keyword>
<dbReference type="EMBL" id="AP027059">
    <property type="protein sequence ID" value="BDU51123.1"/>
    <property type="molecule type" value="Genomic_DNA"/>
</dbReference>
<dbReference type="InterPro" id="IPR027417">
    <property type="entry name" value="P-loop_NTPase"/>
</dbReference>
<dbReference type="KEGG" id="haby:HLVA_16920"/>
<dbReference type="Gene3D" id="3.40.50.300">
    <property type="entry name" value="P-loop containing nucleotide triphosphate hydrolases"/>
    <property type="match status" value="1"/>
</dbReference>
<evidence type="ECO:0000313" key="1">
    <source>
        <dbReference type="EMBL" id="BDU51123.1"/>
    </source>
</evidence>
<name>A0AAU9D931_9FUSO</name>
<gene>
    <name evidence="1" type="ORF">HLVA_16920</name>
</gene>
<reference evidence="1 2" key="1">
    <citation type="submission" date="2022-11" db="EMBL/GenBank/DDBJ databases">
        <title>Haliovirga abyssi gen. nov., sp. nov., a mesophilic fermentative bacterium isolated from the Iheya North hydrothermal field and the proposal of Haliovirgaceae fam. nov.</title>
        <authorList>
            <person name="Miyazaki U."/>
            <person name="Tame A."/>
            <person name="Miyazaki J."/>
            <person name="Takai K."/>
            <person name="Sawayama S."/>
            <person name="Kitajima M."/>
            <person name="Okamoto A."/>
            <person name="Nakagawa S."/>
        </authorList>
    </citation>
    <scope>NUCLEOTIDE SEQUENCE [LARGE SCALE GENOMIC DNA]</scope>
    <source>
        <strain evidence="1 2">IC12</strain>
    </source>
</reference>
<evidence type="ECO:0008006" key="3">
    <source>
        <dbReference type="Google" id="ProtNLM"/>
    </source>
</evidence>
<evidence type="ECO:0000313" key="2">
    <source>
        <dbReference type="Proteomes" id="UP001321582"/>
    </source>
</evidence>
<dbReference type="Proteomes" id="UP001321582">
    <property type="component" value="Chromosome"/>
</dbReference>
<proteinExistence type="predicted"/>
<dbReference type="Pfam" id="PF14516">
    <property type="entry name" value="AAA_35"/>
    <property type="match status" value="1"/>
</dbReference>
<dbReference type="SUPFAM" id="SSF52540">
    <property type="entry name" value="P-loop containing nucleoside triphosphate hydrolases"/>
    <property type="match status" value="1"/>
</dbReference>
<dbReference type="RefSeq" id="WP_307903964.1">
    <property type="nucleotide sequence ID" value="NZ_AP027059.1"/>
</dbReference>